<gene>
    <name evidence="1" type="ORF">HZI73_26115</name>
</gene>
<dbReference type="Proteomes" id="UP000683246">
    <property type="component" value="Plasmid pVpro"/>
</dbReference>
<evidence type="ECO:0000313" key="1">
    <source>
        <dbReference type="EMBL" id="QUI25890.1"/>
    </source>
</evidence>
<sequence length="53" mass="6064">MSLGKQVYEETHEECLSLVTAIDSLSRVTFRDDKVNDRLEEIITDLNAMFSSL</sequence>
<protein>
    <submittedName>
        <fullName evidence="1">Uncharacterized protein</fullName>
    </submittedName>
</protein>
<dbReference type="RefSeq" id="WP_212698999.1">
    <property type="nucleotide sequence ID" value="NZ_CP058650.1"/>
</dbReference>
<evidence type="ECO:0000313" key="2">
    <source>
        <dbReference type="Proteomes" id="UP000683246"/>
    </source>
</evidence>
<proteinExistence type="predicted"/>
<geneLocation type="plasmid" evidence="1 2">
    <name>pVpro</name>
</geneLocation>
<dbReference type="KEGG" id="vpy:HZI73_26115"/>
<name>A0A8J8MQ43_9FIRM</name>
<accession>A0A8J8MQ43</accession>
<dbReference type="EMBL" id="CP058650">
    <property type="protein sequence ID" value="QUI25890.1"/>
    <property type="molecule type" value="Genomic_DNA"/>
</dbReference>
<keyword evidence="2" id="KW-1185">Reference proteome</keyword>
<organism evidence="1 2">
    <name type="scientific">Vallitalea pronyensis</name>
    <dbReference type="NCBI Taxonomy" id="1348613"/>
    <lineage>
        <taxon>Bacteria</taxon>
        <taxon>Bacillati</taxon>
        <taxon>Bacillota</taxon>
        <taxon>Clostridia</taxon>
        <taxon>Lachnospirales</taxon>
        <taxon>Vallitaleaceae</taxon>
        <taxon>Vallitalea</taxon>
    </lineage>
</organism>
<reference evidence="1" key="1">
    <citation type="submission" date="2020-07" db="EMBL/GenBank/DDBJ databases">
        <title>Vallitalea pronyensis genome.</title>
        <authorList>
            <person name="Postec A."/>
        </authorList>
    </citation>
    <scope>NUCLEOTIDE SEQUENCE</scope>
    <source>
        <strain evidence="1">FatNI3</strain>
        <plasmid evidence="1">pVpro</plasmid>
    </source>
</reference>
<keyword evidence="1" id="KW-0614">Plasmid</keyword>
<dbReference type="AlphaFoldDB" id="A0A8J8MQ43"/>